<evidence type="ECO:0000313" key="3">
    <source>
        <dbReference type="Proteomes" id="UP000824366"/>
    </source>
</evidence>
<keyword evidence="3" id="KW-1185">Reference proteome</keyword>
<organism evidence="2 3">
    <name type="scientific">Rhodoferax lithotrophicus</name>
    <dbReference type="NCBI Taxonomy" id="2798804"/>
    <lineage>
        <taxon>Bacteria</taxon>
        <taxon>Pseudomonadati</taxon>
        <taxon>Pseudomonadota</taxon>
        <taxon>Betaproteobacteria</taxon>
        <taxon>Burkholderiales</taxon>
        <taxon>Comamonadaceae</taxon>
        <taxon>Rhodoferax</taxon>
    </lineage>
</organism>
<reference evidence="2 3" key="1">
    <citation type="journal article" date="2021" name="Microbiol. Spectr.">
        <title>A Single Bacterium Capable of Oxidation and Reduction of Iron at Circumneutral pH.</title>
        <authorList>
            <person name="Kato S."/>
            <person name="Ohkuma M."/>
        </authorList>
    </citation>
    <scope>NUCLEOTIDE SEQUENCE [LARGE SCALE GENOMIC DNA]</scope>
    <source>
        <strain evidence="2 3">MIZ03</strain>
    </source>
</reference>
<proteinExistence type="predicted"/>
<evidence type="ECO:0000313" key="2">
    <source>
        <dbReference type="EMBL" id="BCO29044.1"/>
    </source>
</evidence>
<evidence type="ECO:0008006" key="4">
    <source>
        <dbReference type="Google" id="ProtNLM"/>
    </source>
</evidence>
<protein>
    <recommendedName>
        <fullName evidence="4">KTSC domain-containing protein</fullName>
    </recommendedName>
</protein>
<dbReference type="EMBL" id="AP024238">
    <property type="protein sequence ID" value="BCO29044.1"/>
    <property type="molecule type" value="Genomic_DNA"/>
</dbReference>
<gene>
    <name evidence="2" type="ORF">MIZ03_3955</name>
</gene>
<accession>A0ABM7MRS7</accession>
<feature type="region of interest" description="Disordered" evidence="1">
    <location>
        <begin position="1"/>
        <end position="24"/>
    </location>
</feature>
<sequence>MGGREGEGGVTGSGVGSYSDTNSTPHADVILFQRISGGWEYRYTSDCDAWRAFDHDPAQAQSRLRRQLGWDRQRFDRAQFRQF</sequence>
<evidence type="ECO:0000256" key="1">
    <source>
        <dbReference type="SAM" id="MobiDB-lite"/>
    </source>
</evidence>
<name>A0ABM7MRS7_9BURK</name>
<dbReference type="Proteomes" id="UP000824366">
    <property type="component" value="Chromosome"/>
</dbReference>